<evidence type="ECO:0000313" key="2">
    <source>
        <dbReference type="Proteomes" id="UP001517388"/>
    </source>
</evidence>
<name>A0ACC7SC93_DOLFA</name>
<dbReference type="EMBL" id="VILF01000005">
    <property type="protein sequence ID" value="MTJ45439.1"/>
    <property type="molecule type" value="Genomic_DNA"/>
</dbReference>
<protein>
    <submittedName>
        <fullName evidence="1">Mechanosensitive ion channel</fullName>
    </submittedName>
</protein>
<dbReference type="Proteomes" id="UP001517388">
    <property type="component" value="Unassembled WGS sequence"/>
</dbReference>
<accession>A0ACC7SC93</accession>
<organism evidence="1 2">
    <name type="scientific">Dolichospermum flos-aquae UHCC 0037</name>
    <dbReference type="NCBI Taxonomy" id="2590026"/>
    <lineage>
        <taxon>Bacteria</taxon>
        <taxon>Bacillati</taxon>
        <taxon>Cyanobacteriota</taxon>
        <taxon>Cyanophyceae</taxon>
        <taxon>Nostocales</taxon>
        <taxon>Aphanizomenonaceae</taxon>
        <taxon>Dolichospermum</taxon>
    </lineage>
</organism>
<sequence length="489" mass="55276">MQTLSNLFNLPNDQLILLQGLGIIIGLPLLVIGLGELTEQCKRHKNPLAKLFNATRNLLLPPLALWLIMGHFFLVPKDALALRIIANLFAIALLYILLLLLNTILATDKQQRLWQVHVPNLLFQLLRAIVFISIFSYVLSNVWGVDLTKVVGALGVGSLVMALALQDTLSNLVSGFLLIIENPFKVGDWIQIGNLQGEVIEINWRAVRLKTIDRDIIIIPNSNLGKENICNFTLLDPLHAIRLRMLFSYQDHPDLVQQTLLEVALSIDGIRTYPLPQINPQVYKNTCIEYEIRFFIANYGQFEEIENTFWSRAYYAIRRHRLHVPFADKMEYKINEPSVNPHSTPEGLTKILRSQSLFTHLDETSIQYLTPHTTVELFGIGEKIVVAGAFDQAFYILLSGQVLLSVNDQSGQEQEITYLSEGDFLGEMVFFTIEPSPVSATVIRTASVIRITPTAIAHLTQHHPKFALEISHFIDERKKLIRTAAESSI</sequence>
<gene>
    <name evidence="1" type="ORF">FJR39_20870</name>
</gene>
<reference evidence="2" key="1">
    <citation type="journal article" date="2020" name="Toxins">
        <title>Phylogenomic Analysis of Secondary Metabolism in the Toxic Cyanobacterial Genera Anabaena, Dolichospermum and Aphanizomenon.</title>
        <authorList>
            <person name="Oesterholm J."/>
            <person name="Popin R.V."/>
            <person name="Fewer D.P."/>
            <person name="Sivonen K."/>
        </authorList>
    </citation>
    <scope>NUCLEOTIDE SEQUENCE [LARGE SCALE GENOMIC DNA]</scope>
    <source>
        <strain evidence="2">UHCC 0037</strain>
    </source>
</reference>
<keyword evidence="2" id="KW-1185">Reference proteome</keyword>
<evidence type="ECO:0000313" key="1">
    <source>
        <dbReference type="EMBL" id="MTJ45439.1"/>
    </source>
</evidence>
<comment type="caution">
    <text evidence="1">The sequence shown here is derived from an EMBL/GenBank/DDBJ whole genome shotgun (WGS) entry which is preliminary data.</text>
</comment>
<proteinExistence type="predicted"/>